<keyword evidence="3" id="KW-0804">Transcription</keyword>
<evidence type="ECO:0000259" key="7">
    <source>
        <dbReference type="PROSITE" id="PS50888"/>
    </source>
</evidence>
<evidence type="ECO:0000256" key="5">
    <source>
        <dbReference type="SAM" id="Coils"/>
    </source>
</evidence>
<dbReference type="Pfam" id="PF00010">
    <property type="entry name" value="HLH"/>
    <property type="match status" value="1"/>
</dbReference>
<dbReference type="Pfam" id="PF14215">
    <property type="entry name" value="bHLH-MYC_N"/>
    <property type="match status" value="1"/>
</dbReference>
<organism evidence="8 9">
    <name type="scientific">Sphagnum jensenii</name>
    <dbReference type="NCBI Taxonomy" id="128206"/>
    <lineage>
        <taxon>Eukaryota</taxon>
        <taxon>Viridiplantae</taxon>
        <taxon>Streptophyta</taxon>
        <taxon>Embryophyta</taxon>
        <taxon>Bryophyta</taxon>
        <taxon>Sphagnophytina</taxon>
        <taxon>Sphagnopsida</taxon>
        <taxon>Sphagnales</taxon>
        <taxon>Sphagnaceae</taxon>
        <taxon>Sphagnum</taxon>
    </lineage>
</organism>
<dbReference type="PANTHER" id="PTHR11514:SF43">
    <property type="entry name" value="TRANSCRIPTION FACTOR MYC2"/>
    <property type="match status" value="1"/>
</dbReference>
<evidence type="ECO:0000256" key="6">
    <source>
        <dbReference type="SAM" id="MobiDB-lite"/>
    </source>
</evidence>
<feature type="coiled-coil region" evidence="5">
    <location>
        <begin position="101"/>
        <end position="128"/>
    </location>
</feature>
<feature type="region of interest" description="Disordered" evidence="6">
    <location>
        <begin position="336"/>
        <end position="369"/>
    </location>
</feature>
<dbReference type="Pfam" id="PF22754">
    <property type="entry name" value="bHLH-TF_ACT-like_plant"/>
    <property type="match status" value="1"/>
</dbReference>
<keyword evidence="5" id="KW-0175">Coiled coil</keyword>
<evidence type="ECO:0000256" key="2">
    <source>
        <dbReference type="ARBA" id="ARBA00023015"/>
    </source>
</evidence>
<dbReference type="InterPro" id="IPR045084">
    <property type="entry name" value="AIB/MYC-like"/>
</dbReference>
<dbReference type="PANTHER" id="PTHR11514">
    <property type="entry name" value="MYC"/>
    <property type="match status" value="1"/>
</dbReference>
<evidence type="ECO:0000256" key="3">
    <source>
        <dbReference type="ARBA" id="ARBA00023163"/>
    </source>
</evidence>
<dbReference type="InterPro" id="IPR025610">
    <property type="entry name" value="MYC/MYB_N"/>
</dbReference>
<evidence type="ECO:0000313" key="9">
    <source>
        <dbReference type="Proteomes" id="UP001497522"/>
    </source>
</evidence>
<feature type="coiled-coil region" evidence="5">
    <location>
        <begin position="397"/>
        <end position="424"/>
    </location>
</feature>
<feature type="domain" description="BHLH" evidence="7">
    <location>
        <begin position="358"/>
        <end position="407"/>
    </location>
</feature>
<feature type="compositionally biased region" description="Basic and acidic residues" evidence="6">
    <location>
        <begin position="353"/>
        <end position="369"/>
    </location>
</feature>
<dbReference type="SUPFAM" id="SSF47459">
    <property type="entry name" value="HLH, helix-loop-helix DNA-binding domain"/>
    <property type="match status" value="1"/>
</dbReference>
<evidence type="ECO:0000256" key="1">
    <source>
        <dbReference type="ARBA" id="ARBA00004123"/>
    </source>
</evidence>
<keyword evidence="2" id="KW-0805">Transcription regulation</keyword>
<reference evidence="8" key="1">
    <citation type="submission" date="2024-03" db="EMBL/GenBank/DDBJ databases">
        <authorList>
            <consortium name="ELIXIR-Norway"/>
            <consortium name="Elixir Norway"/>
        </authorList>
    </citation>
    <scope>NUCLEOTIDE SEQUENCE</scope>
</reference>
<protein>
    <recommendedName>
        <fullName evidence="7">BHLH domain-containing protein</fullName>
    </recommendedName>
</protein>
<dbReference type="InterPro" id="IPR054502">
    <property type="entry name" value="bHLH-TF_ACT-like_plant"/>
</dbReference>
<gene>
    <name evidence="8" type="ORF">CSSPJE1EN2_LOCUS2409</name>
</gene>
<keyword evidence="4" id="KW-0539">Nucleus</keyword>
<dbReference type="Proteomes" id="UP001497522">
    <property type="component" value="Chromosome 10"/>
</dbReference>
<evidence type="ECO:0000313" key="8">
    <source>
        <dbReference type="EMBL" id="CAK9859414.1"/>
    </source>
</evidence>
<dbReference type="PROSITE" id="PS50888">
    <property type="entry name" value="BHLH"/>
    <property type="match status" value="1"/>
</dbReference>
<dbReference type="Gene3D" id="4.10.280.10">
    <property type="entry name" value="Helix-loop-helix DNA-binding domain"/>
    <property type="match status" value="1"/>
</dbReference>
<dbReference type="SMART" id="SM00353">
    <property type="entry name" value="HLH"/>
    <property type="match status" value="1"/>
</dbReference>
<name>A0ABP1AA51_9BRYO</name>
<dbReference type="InterPro" id="IPR011598">
    <property type="entry name" value="bHLH_dom"/>
</dbReference>
<dbReference type="CDD" id="cd11449">
    <property type="entry name" value="bHLH_AtAIB_like"/>
    <property type="match status" value="1"/>
</dbReference>
<dbReference type="EMBL" id="OZ023711">
    <property type="protein sequence ID" value="CAK9859414.1"/>
    <property type="molecule type" value="Genomic_DNA"/>
</dbReference>
<dbReference type="InterPro" id="IPR036638">
    <property type="entry name" value="HLH_DNA-bd_sf"/>
</dbReference>
<keyword evidence="9" id="KW-1185">Reference proteome</keyword>
<sequence>MEGSLNFRSSWGDDELMMLEAFMETGVHAGGYSSSPLRNNNSSVDTGQSTDWAGINSETPLQRTLQFLVENRPESWTYVIFWQLSPTPTGDMLVWGDGYFKGREEDQLENAQLQREGVQEKDQLLRRQILGELQALVGSTDQDDASASPGVDYVSDSEWFYLVSMSYSFPQGVGTPGRALATGQPVWLLEANKASNQSCTRAQLAMTLLCVPTGSGVVELGSSDLIDENWHVVQNIKKLFDETAWGLYDIPANSSMQVNPGDLDFLQPSLSNATLTAQASTVSKLPEQQQQQQHIIRALKEFPPATHDAIGRSSIDQSELDCIESEAEVTFKDSADCSLSIGPRPPRKRGRKPANDREEPLNHVQAERQRREKLNQRFYALRSVVPNVSKMDKASLLGDAITYIQELQHKLQEAESQLKELRISHARGGSSNKPPQESSPVPPVIITPTATNSTKMPGLMYPNSETTSIKPGATAAFREFSVEEKPAVHVHIMGQEALIRLSCLKHIYSIADIILALQDLHLEVKHSNTSAMENSLLHVVIVKMKMAELLTKEQLLASLQGALQVRGMEKQNHQSFQGTS</sequence>
<evidence type="ECO:0000256" key="4">
    <source>
        <dbReference type="ARBA" id="ARBA00023242"/>
    </source>
</evidence>
<accession>A0ABP1AA51</accession>
<proteinExistence type="predicted"/>
<comment type="subcellular location">
    <subcellularLocation>
        <location evidence="1">Nucleus</location>
    </subcellularLocation>
</comment>